<evidence type="ECO:0000313" key="2">
    <source>
        <dbReference type="Proteomes" id="UP000774617"/>
    </source>
</evidence>
<comment type="caution">
    <text evidence="1">The sequence shown here is derived from an EMBL/GenBank/DDBJ whole genome shotgun (WGS) entry which is preliminary data.</text>
</comment>
<keyword evidence="2" id="KW-1185">Reference proteome</keyword>
<accession>A0ABQ8GPR7</accession>
<reference evidence="1 2" key="1">
    <citation type="journal article" date="2021" name="Nat. Commun.">
        <title>Genetic determinants of endophytism in the Arabidopsis root mycobiome.</title>
        <authorList>
            <person name="Mesny F."/>
            <person name="Miyauchi S."/>
            <person name="Thiergart T."/>
            <person name="Pickel B."/>
            <person name="Atanasova L."/>
            <person name="Karlsson M."/>
            <person name="Huettel B."/>
            <person name="Barry K.W."/>
            <person name="Haridas S."/>
            <person name="Chen C."/>
            <person name="Bauer D."/>
            <person name="Andreopoulos W."/>
            <person name="Pangilinan J."/>
            <person name="LaButti K."/>
            <person name="Riley R."/>
            <person name="Lipzen A."/>
            <person name="Clum A."/>
            <person name="Drula E."/>
            <person name="Henrissat B."/>
            <person name="Kohler A."/>
            <person name="Grigoriev I.V."/>
            <person name="Martin F.M."/>
            <person name="Hacquard S."/>
        </authorList>
    </citation>
    <scope>NUCLEOTIDE SEQUENCE [LARGE SCALE GENOMIC DNA]</scope>
    <source>
        <strain evidence="1 2">MPI-SDFR-AT-0080</strain>
    </source>
</reference>
<sequence length="221" mass="23987">MPPEQLLTKPLFISASTAENVRLDARIGMHPTDVRTAANSESSACSKGWAHQLQCQTNTLGDPATSKIDPTRATKPVRKPAAMATPGLLARLTAQLTTLIHRPRLTLVCRSKEHAGLSRATRLPLVSPHKPLGQRCFLLPGTLPTDLQTHRSGRLGSLPRSPRLLHASNTQVRLACTRTRIYKQGLNIESIPRTLASKHFALDNPGGSVPDVISLALALFR</sequence>
<proteinExistence type="predicted"/>
<organism evidence="1 2">
    <name type="scientific">Macrophomina phaseolina</name>
    <dbReference type="NCBI Taxonomy" id="35725"/>
    <lineage>
        <taxon>Eukaryota</taxon>
        <taxon>Fungi</taxon>
        <taxon>Dikarya</taxon>
        <taxon>Ascomycota</taxon>
        <taxon>Pezizomycotina</taxon>
        <taxon>Dothideomycetes</taxon>
        <taxon>Dothideomycetes incertae sedis</taxon>
        <taxon>Botryosphaeriales</taxon>
        <taxon>Botryosphaeriaceae</taxon>
        <taxon>Macrophomina</taxon>
    </lineage>
</organism>
<dbReference type="EMBL" id="JAGTJR010000003">
    <property type="protein sequence ID" value="KAH7062190.1"/>
    <property type="molecule type" value="Genomic_DNA"/>
</dbReference>
<name>A0ABQ8GPR7_9PEZI</name>
<evidence type="ECO:0000313" key="1">
    <source>
        <dbReference type="EMBL" id="KAH7062190.1"/>
    </source>
</evidence>
<protein>
    <submittedName>
        <fullName evidence="1">Uncharacterized protein</fullName>
    </submittedName>
</protein>
<dbReference type="Proteomes" id="UP000774617">
    <property type="component" value="Unassembled WGS sequence"/>
</dbReference>
<gene>
    <name evidence="1" type="ORF">B0J12DRAFT_229340</name>
</gene>